<dbReference type="Gene3D" id="3.60.21.10">
    <property type="match status" value="1"/>
</dbReference>
<feature type="compositionally biased region" description="Basic and acidic residues" evidence="2">
    <location>
        <begin position="28"/>
        <end position="37"/>
    </location>
</feature>
<dbReference type="EMBL" id="JAPFFF010000066">
    <property type="protein sequence ID" value="KAK8836304.1"/>
    <property type="molecule type" value="Genomic_DNA"/>
</dbReference>
<feature type="compositionally biased region" description="Low complexity" evidence="2">
    <location>
        <begin position="565"/>
        <end position="576"/>
    </location>
</feature>
<feature type="compositionally biased region" description="Basic and acidic residues" evidence="2">
    <location>
        <begin position="611"/>
        <end position="627"/>
    </location>
</feature>
<gene>
    <name evidence="3" type="ORF">M9Y10_039638</name>
</gene>
<name>A0ABR2GQV5_9EUKA</name>
<dbReference type="InterPro" id="IPR029052">
    <property type="entry name" value="Metallo-depent_PP-like"/>
</dbReference>
<feature type="compositionally biased region" description="Polar residues" evidence="2">
    <location>
        <begin position="100"/>
        <end position="114"/>
    </location>
</feature>
<feature type="region of interest" description="Disordered" evidence="2">
    <location>
        <begin position="1"/>
        <end position="900"/>
    </location>
</feature>
<feature type="compositionally biased region" description="Polar residues" evidence="2">
    <location>
        <begin position="38"/>
        <end position="47"/>
    </location>
</feature>
<feature type="coiled-coil region" evidence="1">
    <location>
        <begin position="1056"/>
        <end position="1090"/>
    </location>
</feature>
<feature type="compositionally biased region" description="Low complexity" evidence="2">
    <location>
        <begin position="396"/>
        <end position="407"/>
    </location>
</feature>
<feature type="compositionally biased region" description="Polar residues" evidence="2">
    <location>
        <begin position="830"/>
        <end position="839"/>
    </location>
</feature>
<evidence type="ECO:0008006" key="5">
    <source>
        <dbReference type="Google" id="ProtNLM"/>
    </source>
</evidence>
<feature type="compositionally biased region" description="Basic and acidic residues" evidence="2">
    <location>
        <begin position="723"/>
        <end position="742"/>
    </location>
</feature>
<reference evidence="3 4" key="1">
    <citation type="submission" date="2024-04" db="EMBL/GenBank/DDBJ databases">
        <title>Tritrichomonas musculus Genome.</title>
        <authorList>
            <person name="Alves-Ferreira E."/>
            <person name="Grigg M."/>
            <person name="Lorenzi H."/>
            <person name="Galac M."/>
        </authorList>
    </citation>
    <scope>NUCLEOTIDE SEQUENCE [LARGE SCALE GENOMIC DNA]</scope>
    <source>
        <strain evidence="3 4">EAF2021</strain>
    </source>
</reference>
<feature type="compositionally biased region" description="Polar residues" evidence="2">
    <location>
        <begin position="260"/>
        <end position="269"/>
    </location>
</feature>
<evidence type="ECO:0000313" key="3">
    <source>
        <dbReference type="EMBL" id="KAK8836304.1"/>
    </source>
</evidence>
<evidence type="ECO:0000313" key="4">
    <source>
        <dbReference type="Proteomes" id="UP001470230"/>
    </source>
</evidence>
<dbReference type="Proteomes" id="UP001470230">
    <property type="component" value="Unassembled WGS sequence"/>
</dbReference>
<feature type="compositionally biased region" description="Basic and acidic residues" evidence="2">
    <location>
        <begin position="115"/>
        <end position="174"/>
    </location>
</feature>
<dbReference type="SUPFAM" id="SSF56300">
    <property type="entry name" value="Metallo-dependent phosphatases"/>
    <property type="match status" value="1"/>
</dbReference>
<feature type="compositionally biased region" description="Basic and acidic residues" evidence="2">
    <location>
        <begin position="430"/>
        <end position="442"/>
    </location>
</feature>
<organism evidence="3 4">
    <name type="scientific">Tritrichomonas musculus</name>
    <dbReference type="NCBI Taxonomy" id="1915356"/>
    <lineage>
        <taxon>Eukaryota</taxon>
        <taxon>Metamonada</taxon>
        <taxon>Parabasalia</taxon>
        <taxon>Tritrichomonadida</taxon>
        <taxon>Tritrichomonadidae</taxon>
        <taxon>Tritrichomonas</taxon>
    </lineage>
</organism>
<feature type="compositionally biased region" description="Basic and acidic residues" evidence="2">
    <location>
        <begin position="369"/>
        <end position="386"/>
    </location>
</feature>
<evidence type="ECO:0000256" key="2">
    <source>
        <dbReference type="SAM" id="MobiDB-lite"/>
    </source>
</evidence>
<feature type="compositionally biased region" description="Basic and acidic residues" evidence="2">
    <location>
        <begin position="702"/>
        <end position="714"/>
    </location>
</feature>
<comment type="caution">
    <text evidence="3">The sequence shown here is derived from an EMBL/GenBank/DDBJ whole genome shotgun (WGS) entry which is preliminary data.</text>
</comment>
<feature type="compositionally biased region" description="Low complexity" evidence="2">
    <location>
        <begin position="935"/>
        <end position="1022"/>
    </location>
</feature>
<feature type="compositionally biased region" description="Polar residues" evidence="2">
    <location>
        <begin position="860"/>
        <end position="873"/>
    </location>
</feature>
<feature type="region of interest" description="Disordered" evidence="2">
    <location>
        <begin position="924"/>
        <end position="1029"/>
    </location>
</feature>
<feature type="compositionally biased region" description="Basic and acidic residues" evidence="2">
    <location>
        <begin position="454"/>
        <end position="476"/>
    </location>
</feature>
<feature type="compositionally biased region" description="Basic and acidic residues" evidence="2">
    <location>
        <begin position="578"/>
        <end position="604"/>
    </location>
</feature>
<feature type="compositionally biased region" description="Basic and acidic residues" evidence="2">
    <location>
        <begin position="749"/>
        <end position="761"/>
    </location>
</feature>
<feature type="compositionally biased region" description="Polar residues" evidence="2">
    <location>
        <begin position="313"/>
        <end position="331"/>
    </location>
</feature>
<keyword evidence="1" id="KW-0175">Coiled coil</keyword>
<feature type="compositionally biased region" description="Basic and acidic residues" evidence="2">
    <location>
        <begin position="85"/>
        <end position="98"/>
    </location>
</feature>
<feature type="compositionally biased region" description="Basic and acidic residues" evidence="2">
    <location>
        <begin position="203"/>
        <end position="238"/>
    </location>
</feature>
<proteinExistence type="predicted"/>
<sequence length="1415" mass="159867">MESQTLNSKPNSQRNKSRTPILQLLNENNKEFDESKNNSKSQSQDPSLQKDESKVQNTSKDNLDNSFPKKFKFRDYSNQNSVKSKAQEKNSIIKDKNKITKLSTKLKSQSLNNFQDEKEINENLEAKESNKAETKDEKIKKYNSDFPISEKRHIDNTDTRDKNKEESASNDRSKAKNVKVLPKIILSAKSSNKLEKPTPSQNNEDKQKSRITDGKDDKIKKVNSEIQSKKDNPDKNVKSETNPNSKAKGLEGNAKLTKRISLSSISPSKIQKKDQSEKNQSATQNLKAEDVQGNEVPKSKSYSKLKEDEKARNPTNQRKIAFAIQSTNLPKQSDEDDLKQTGKIKHSNSDFPSPKNFKFSEAYKTTKKQGKEEDESKASALKKEPQTETSAKNTRKSISSAKSSNIIRKPKDIEDEIEPSKQKVAAAVEITEKVEPKEEKIKKSNSGFPSAKRQKIDDSEKVFKKQKEEEKNENAKLGKRVSLSSLLPPKIPKQSQDDEKKKESRIKRSSSEFQTSKPHKKEEENENEEQEDDEKGKSQRKFAFAVQSTNLPKQKDTDEDEIKQNNKIKNFKFSQKSAKKEEIKTAASKKDFQTKSEAVKESQIDNKTAAPKKDLQTKSEAIKESQIDNKTAAPKKDLQTKSEAIKESQVEIKVVVPKKDLQAKNDSDKVVRKKIVSAKSSNLLKKSARLEEDEEEAPKVSNSDKKAEKIKRSSSELLTAKTTKIEDKDKVKKEAKKQEEKSAAPIPKIPEKEVKKQEDKTQASVPKTQEIKIKTNTNEIEIEIEIKDQTVKQQENSIKPKASESVADTKATQRNAVMNDAPKQNEAGKVSQTSDKFNSPNQQQNNRKRKNPRNKQNNNIHDQGGNNQQQQLPVVTKPKNAQKHQNESNDNQNNNAHKPASNNITIQSQKQNQKPKLNIVLKSKESLTPRDVSINKNQTPNNTSSNSQQINTINNPNNSSKNQQINPANIANNSNKNQQINPANIANNSNKNQQINPANIANNSNKNQQTSSVSTTNNSNKNQSKEPEIVSPLKDAVSSSADQLTTPLKDVDDSVILSEEMKKQNYEKEREEAQHTIDQINEIKSKQKNQFMIKMCLDSQPVCIAVGDIEGDLEKLYQISRIIKANPTLHFVFIGDIIDDLSDACPLSAKSWECLSLLSEYFVNNMAFTMDSNASNDQVHLPSAFCDISFGQVKYGNIRDRVKFLAGNAECDNLLDFQKPCESVIPKSDTNKETLYVFGQGKWKKTVTYEKMCLLYRYLKSCYGIIKLKKSSQEAKKNNALDFTDTVYFRHSPSTFKVNRFPKNMYFPNPDLKKADVEKGNFIFVTGHARIFATISSAKHNDKELVYVVDTTVLDAQNQYLKDVGGFGTNDRRLAVISFDNHVGFTVKAISLPCQFPKSTLKCKISDKYVQIKGI</sequence>
<accession>A0ABR2GQV5</accession>
<feature type="compositionally biased region" description="Acidic residues" evidence="2">
    <location>
        <begin position="524"/>
        <end position="533"/>
    </location>
</feature>
<protein>
    <recommendedName>
        <fullName evidence="5">Calcineurin-like phosphoesterase domain-containing protein</fullName>
    </recommendedName>
</protein>
<keyword evidence="4" id="KW-1185">Reference proteome</keyword>
<feature type="compositionally biased region" description="Basic and acidic residues" evidence="2">
    <location>
        <begin position="634"/>
        <end position="650"/>
    </location>
</feature>
<feature type="compositionally biased region" description="Polar residues" evidence="2">
    <location>
        <begin position="1"/>
        <end position="20"/>
    </location>
</feature>
<feature type="compositionally biased region" description="Basic and acidic residues" evidence="2">
    <location>
        <begin position="657"/>
        <end position="670"/>
    </location>
</feature>
<evidence type="ECO:0000256" key="1">
    <source>
        <dbReference type="SAM" id="Coils"/>
    </source>
</evidence>